<feature type="region of interest" description="Disordered" evidence="8">
    <location>
        <begin position="1410"/>
        <end position="1561"/>
    </location>
</feature>
<evidence type="ECO:0000256" key="3">
    <source>
        <dbReference type="ARBA" id="ARBA00022763"/>
    </source>
</evidence>
<feature type="compositionally biased region" description="Basic residues" evidence="8">
    <location>
        <begin position="1621"/>
        <end position="1630"/>
    </location>
</feature>
<dbReference type="PANTHER" id="PTHR21541">
    <property type="entry name" value="BTB POZ DOMAIN CONTAINING 12"/>
    <property type="match status" value="1"/>
</dbReference>
<evidence type="ECO:0000256" key="5">
    <source>
        <dbReference type="ARBA" id="ARBA00023204"/>
    </source>
</evidence>
<comment type="similarity">
    <text evidence="2">Belongs to the SLX4 family.</text>
</comment>
<comment type="subcellular location">
    <subcellularLocation>
        <location evidence="1">Nucleus</location>
    </subcellularLocation>
</comment>
<dbReference type="OrthoDB" id="1931232at2759"/>
<dbReference type="Gene3D" id="3.30.710.10">
    <property type="entry name" value="Potassium Channel Kv1.1, Chain A"/>
    <property type="match status" value="1"/>
</dbReference>
<dbReference type="Pfam" id="PF09494">
    <property type="entry name" value="Slx4"/>
    <property type="match status" value="1"/>
</dbReference>
<evidence type="ECO:0000256" key="1">
    <source>
        <dbReference type="ARBA" id="ARBA00004123"/>
    </source>
</evidence>
<reference evidence="10" key="1">
    <citation type="submission" date="2021-01" db="UniProtKB">
        <authorList>
            <consortium name="EnsemblMetazoa"/>
        </authorList>
    </citation>
    <scope>IDENTIFICATION</scope>
</reference>
<dbReference type="GeneID" id="100113730"/>
<dbReference type="RefSeq" id="XP_001604317.2">
    <property type="nucleotide sequence ID" value="XM_001604267.6"/>
</dbReference>
<dbReference type="Pfam" id="PF00651">
    <property type="entry name" value="BTB"/>
    <property type="match status" value="1"/>
</dbReference>
<feature type="region of interest" description="Disordered" evidence="8">
    <location>
        <begin position="723"/>
        <end position="755"/>
    </location>
</feature>
<feature type="region of interest" description="Disordered" evidence="8">
    <location>
        <begin position="1354"/>
        <end position="1386"/>
    </location>
</feature>
<feature type="compositionally biased region" description="Low complexity" evidence="8">
    <location>
        <begin position="45"/>
        <end position="61"/>
    </location>
</feature>
<feature type="region of interest" description="Disordered" evidence="8">
    <location>
        <begin position="1597"/>
        <end position="1630"/>
    </location>
</feature>
<dbReference type="GO" id="GO:0033557">
    <property type="term" value="C:Slx1-Slx4 complex"/>
    <property type="evidence" value="ECO:0007669"/>
    <property type="project" value="InterPro"/>
</dbReference>
<feature type="compositionally biased region" description="Polar residues" evidence="8">
    <location>
        <begin position="1145"/>
        <end position="1158"/>
    </location>
</feature>
<proteinExistence type="inferred from homology"/>
<feature type="compositionally biased region" description="Basic residues" evidence="8">
    <location>
        <begin position="1496"/>
        <end position="1505"/>
    </location>
</feature>
<keyword evidence="6" id="KW-0539">Nucleus</keyword>
<dbReference type="PANTHER" id="PTHR21541:SF3">
    <property type="entry name" value="STRUCTURE-SPECIFIC ENDONUCLEASE SUBUNIT SLX4"/>
    <property type="match status" value="1"/>
</dbReference>
<dbReference type="InterPro" id="IPR018574">
    <property type="entry name" value="Structure-sp_endonuc_su_Slx4"/>
</dbReference>
<dbReference type="InterPro" id="IPR011333">
    <property type="entry name" value="SKP1/BTB/POZ_sf"/>
</dbReference>
<dbReference type="InParanoid" id="A0A7M7G4Y5"/>
<accession>A0A7M7G4Y5</accession>
<evidence type="ECO:0000259" key="9">
    <source>
        <dbReference type="Pfam" id="PF00651"/>
    </source>
</evidence>
<keyword evidence="11" id="KW-1185">Reference proteome</keyword>
<feature type="compositionally biased region" description="Low complexity" evidence="8">
    <location>
        <begin position="1412"/>
        <end position="1426"/>
    </location>
</feature>
<feature type="region of interest" description="Disordered" evidence="8">
    <location>
        <begin position="1139"/>
        <end position="1190"/>
    </location>
</feature>
<feature type="compositionally biased region" description="Basic and acidic residues" evidence="8">
    <location>
        <begin position="74"/>
        <end position="89"/>
    </location>
</feature>
<evidence type="ECO:0000313" key="11">
    <source>
        <dbReference type="Proteomes" id="UP000002358"/>
    </source>
</evidence>
<feature type="region of interest" description="Disordered" evidence="8">
    <location>
        <begin position="1056"/>
        <end position="1098"/>
    </location>
</feature>
<keyword evidence="4" id="KW-0233">DNA recombination</keyword>
<dbReference type="InterPro" id="IPR000210">
    <property type="entry name" value="BTB/POZ_dom"/>
</dbReference>
<name>A0A7M7G4Y5_NASVI</name>
<dbReference type="GO" id="GO:0006281">
    <property type="term" value="P:DNA repair"/>
    <property type="evidence" value="ECO:0007669"/>
    <property type="project" value="UniProtKB-KW"/>
</dbReference>
<feature type="region of interest" description="Disordered" evidence="8">
    <location>
        <begin position="890"/>
        <end position="916"/>
    </location>
</feature>
<dbReference type="SUPFAM" id="SSF54695">
    <property type="entry name" value="POZ domain"/>
    <property type="match status" value="1"/>
</dbReference>
<feature type="compositionally biased region" description="Polar residues" evidence="8">
    <location>
        <begin position="1506"/>
        <end position="1533"/>
    </location>
</feature>
<protein>
    <recommendedName>
        <fullName evidence="7">Structure-specific endonuclease subunit SLX4</fullName>
    </recommendedName>
</protein>
<dbReference type="GO" id="GO:0006260">
    <property type="term" value="P:DNA replication"/>
    <property type="evidence" value="ECO:0007669"/>
    <property type="project" value="InterPro"/>
</dbReference>
<evidence type="ECO:0000256" key="4">
    <source>
        <dbReference type="ARBA" id="ARBA00023172"/>
    </source>
</evidence>
<dbReference type="GO" id="GO:0000712">
    <property type="term" value="P:resolution of meiotic recombination intermediates"/>
    <property type="evidence" value="ECO:0007669"/>
    <property type="project" value="TreeGrafter"/>
</dbReference>
<dbReference type="EnsemblMetazoa" id="XM_001604267">
    <property type="protein sequence ID" value="XP_001604317"/>
    <property type="gene ID" value="LOC100113730"/>
</dbReference>
<feature type="compositionally biased region" description="Basic and acidic residues" evidence="8">
    <location>
        <begin position="1060"/>
        <end position="1075"/>
    </location>
</feature>
<feature type="region of interest" description="Disordered" evidence="8">
    <location>
        <begin position="123"/>
        <end position="155"/>
    </location>
</feature>
<dbReference type="KEGG" id="nvi:100113730"/>
<feature type="compositionally biased region" description="Basic and acidic residues" evidence="8">
    <location>
        <begin position="1181"/>
        <end position="1190"/>
    </location>
</feature>
<dbReference type="CDD" id="cd22999">
    <property type="entry name" value="SAP_SLX4"/>
    <property type="match status" value="1"/>
</dbReference>
<feature type="compositionally biased region" description="Basic and acidic residues" evidence="8">
    <location>
        <begin position="744"/>
        <end position="755"/>
    </location>
</feature>
<feature type="compositionally biased region" description="Polar residues" evidence="8">
    <location>
        <begin position="1369"/>
        <end position="1379"/>
    </location>
</feature>
<keyword evidence="3" id="KW-0227">DNA damage</keyword>
<feature type="compositionally biased region" description="Basic residues" evidence="8">
    <location>
        <begin position="123"/>
        <end position="134"/>
    </location>
</feature>
<dbReference type="Proteomes" id="UP000002358">
    <property type="component" value="Chromosome 4"/>
</dbReference>
<feature type="region of interest" description="Disordered" evidence="8">
    <location>
        <begin position="42"/>
        <end position="107"/>
    </location>
</feature>
<evidence type="ECO:0000256" key="2">
    <source>
        <dbReference type="ARBA" id="ARBA00006661"/>
    </source>
</evidence>
<feature type="compositionally biased region" description="Polar residues" evidence="8">
    <location>
        <begin position="138"/>
        <end position="155"/>
    </location>
</feature>
<feature type="compositionally biased region" description="Polar residues" evidence="8">
    <location>
        <begin position="893"/>
        <end position="914"/>
    </location>
</feature>
<evidence type="ECO:0000256" key="6">
    <source>
        <dbReference type="ARBA" id="ARBA00023242"/>
    </source>
</evidence>
<keyword evidence="5" id="KW-0234">DNA repair</keyword>
<feature type="domain" description="BTB" evidence="9">
    <location>
        <begin position="485"/>
        <end position="588"/>
    </location>
</feature>
<dbReference type="SMR" id="A0A7M7G4Y5"/>
<feature type="compositionally biased region" description="Polar residues" evidence="8">
    <location>
        <begin position="1454"/>
        <end position="1467"/>
    </location>
</feature>
<feature type="compositionally biased region" description="Basic and acidic residues" evidence="8">
    <location>
        <begin position="1354"/>
        <end position="1365"/>
    </location>
</feature>
<evidence type="ECO:0000313" key="10">
    <source>
        <dbReference type="EnsemblMetazoa" id="XP_001604317"/>
    </source>
</evidence>
<evidence type="ECO:0000256" key="7">
    <source>
        <dbReference type="ARBA" id="ARBA00029496"/>
    </source>
</evidence>
<organism evidence="10 11">
    <name type="scientific">Nasonia vitripennis</name>
    <name type="common">Parasitic wasp</name>
    <dbReference type="NCBI Taxonomy" id="7425"/>
    <lineage>
        <taxon>Eukaryota</taxon>
        <taxon>Metazoa</taxon>
        <taxon>Ecdysozoa</taxon>
        <taxon>Arthropoda</taxon>
        <taxon>Hexapoda</taxon>
        <taxon>Insecta</taxon>
        <taxon>Pterygota</taxon>
        <taxon>Neoptera</taxon>
        <taxon>Endopterygota</taxon>
        <taxon>Hymenoptera</taxon>
        <taxon>Apocrita</taxon>
        <taxon>Proctotrupomorpha</taxon>
        <taxon>Chalcidoidea</taxon>
        <taxon>Pteromalidae</taxon>
        <taxon>Pteromalinae</taxon>
        <taxon>Nasonia</taxon>
    </lineage>
</organism>
<evidence type="ECO:0000256" key="8">
    <source>
        <dbReference type="SAM" id="MobiDB-lite"/>
    </source>
</evidence>
<sequence length="1744" mass="198664">MNTTEFQIELQNKRIINNQAIMEVDKDKATKVNLQGKLRLKRSISDSSQSTSSSNAKSISSLNTNDQETCDNEQSSHKENVSRSPHAEDSLADFKSPKAGSANRPILSKFKIDSERVKKKILKSKSKSNVKSRKSTSNIKQPSIESSFFKSQTSHQNEIKESVPCPLCLRPFKDDPTCTNHMKTCAAKNKVSVKQLLDAKKLQDRQAEERKAMGLLATPVLPERKKAFRSKKYSTEDDPQLQLVLAMSESLYQAEQMVELEQAALLAGIPSECIKDMNDEERKTTLRNFGFTTNKPATGIATNKTKKKKLLGPTILQTRSKEDKDRVLTERIACILTGDDAFTQAQQKTEIISRDNEPTRLRSKNLKEIEKSSDKLWDKSRLTKKYNDFYVKDLKSHFLPSDQQVEPAQSASSQILAIDDDAERNVDLSNVSIEYEPMNIDVIINQKTEKNISNLSNVGESENMDREFEFMKTLISKWRNTLNDSAASDLIIFVKNDKHIYVHKLIFHVQCSNILLHIETNNSEKNPHIKEKISWIKYEQLSALAFLEFIYCGTIHQHNNIFENDDLLSEVRQLARLYQVPGLFTYLRSKQKEFKSKRLEQSKSVHRDITNQLKATEINESISKFHSDPLPFSKNDVFVKKVSDRRITASPDLFESEDERENVYSCKTQENNTNLKILVELIDADDEENTNDVTSNIQDKNTENISSQKTSVNLGGITSPQSDITLSYSPTRDIHGTVTPKNRRSPDIHNDITPERMDYDGKQIAEAVTPKAGRSPERFYRLTPKKEHDDNDQIAEAVTPKAGRSPERHHVITPEERSYDNEQIAEAVTPKARRSPETIQNSPLEMNDFINNDISKVKTPEYNTSAKLNDYVTPKKRVYADTDIEDIAPTVASPENDNESMYTALTPPRNNETGCQPEKQNIKKLKTDLSLFIDKVRRANAKSALDTDSETDTPILRVTRKNPFLKQRHDDSYGYLRNDGRKNNDQRRVISLLEQDILEGKNKALNETSRDSSSSNALNNTKSHDLLTSEFPSMNLSPDVQDDFIEVQKTKNTVYSPSASKDESCSFAIPDKEISKTQATKNKKESRSSPISDDEMQDITVNESEMSMYSRYKKHNKHNNSIAKYREELNFKNTKEADLRKSSKISKNPIQSPLTSKPNVEIEDVTLVSDSDEEQSNNSTLDKKEHLNQEDLTSKSQITNADDTKFPLHLVDDNLERLTVSKVASSTSAKEKKTKHSLIDLSVDSDEENINNDITFPYRLAIESDNSLKNKKLNEKEFCKDIDDEINKILQNSPDFHNQCESMLDKSNKQKNQEKVQEDVIKETSSKNHGQREVINLSPISIISSPELCEMDREELRETNDDSLHKSTNKNFNRSNMLSNKKGDGFDTIDNEYLEDIDFDDNWITKDPSLENNVTSNSPKSSSNISKRPLTSLEKVVSPRSSLKSPKNVMDRTPQMSSLIFSPILSQNRRKSRTTTSKKTNANVTDREKNQSPKQSSKHTRKLKTKSASATNFSEPTANNSKKYNLQRSSSFVTPERNKNSSQKVGKHAKDMTPPIDYSQLGTPELHKELKKYGLKPQTRSRATMLLTHIYNETHRASMAQKRTSSDNSSDSDDAPPPKRQNSKKTCKKNILKKKINSEVAQSSQNCPIIAEEMDYEEADAANSLDNPVSIKDVFTRLLRTNKELYTKVLTYEPLPLESLHLMLKQNGFKCKQNTLMDFLDEQCITFQVQNSKGNRRKKRERKK</sequence>